<evidence type="ECO:0000259" key="6">
    <source>
        <dbReference type="PROSITE" id="PS50109"/>
    </source>
</evidence>
<dbReference type="InterPro" id="IPR005467">
    <property type="entry name" value="His_kinase_dom"/>
</dbReference>
<keyword evidence="8" id="KW-1185">Reference proteome</keyword>
<dbReference type="SMART" id="SM00387">
    <property type="entry name" value="HATPase_c"/>
    <property type="match status" value="1"/>
</dbReference>
<comment type="catalytic activity">
    <reaction evidence="1">
        <text>ATP + protein L-histidine = ADP + protein N-phospho-L-histidine.</text>
        <dbReference type="EC" id="2.7.13.3"/>
    </reaction>
</comment>
<dbReference type="InterPro" id="IPR003594">
    <property type="entry name" value="HATPase_dom"/>
</dbReference>
<dbReference type="Gene3D" id="3.30.565.10">
    <property type="entry name" value="Histidine kinase-like ATPase, C-terminal domain"/>
    <property type="match status" value="1"/>
</dbReference>
<evidence type="ECO:0000256" key="3">
    <source>
        <dbReference type="ARBA" id="ARBA00022553"/>
    </source>
</evidence>
<evidence type="ECO:0000256" key="2">
    <source>
        <dbReference type="ARBA" id="ARBA00012438"/>
    </source>
</evidence>
<dbReference type="GO" id="GO:0000155">
    <property type="term" value="F:phosphorelay sensor kinase activity"/>
    <property type="evidence" value="ECO:0007669"/>
    <property type="project" value="InterPro"/>
</dbReference>
<dbReference type="CDD" id="cd00082">
    <property type="entry name" value="HisKA"/>
    <property type="match status" value="1"/>
</dbReference>
<dbReference type="EMBL" id="FXAW01000008">
    <property type="protein sequence ID" value="SMG48734.1"/>
    <property type="molecule type" value="Genomic_DNA"/>
</dbReference>
<keyword evidence="4" id="KW-0175">Coiled coil</keyword>
<evidence type="ECO:0000256" key="4">
    <source>
        <dbReference type="SAM" id="Coils"/>
    </source>
</evidence>
<dbReference type="Gene3D" id="2.60.40.10">
    <property type="entry name" value="Immunoglobulins"/>
    <property type="match status" value="1"/>
</dbReference>
<dbReference type="SUPFAM" id="SSF55874">
    <property type="entry name" value="ATPase domain of HSP90 chaperone/DNA topoisomerase II/histidine kinase"/>
    <property type="match status" value="1"/>
</dbReference>
<evidence type="ECO:0000313" key="8">
    <source>
        <dbReference type="Proteomes" id="UP000193804"/>
    </source>
</evidence>
<accession>A0A1X7L5J3</accession>
<feature type="transmembrane region" description="Helical" evidence="5">
    <location>
        <begin position="764"/>
        <end position="786"/>
    </location>
</feature>
<dbReference type="Pfam" id="PF07495">
    <property type="entry name" value="Y_Y_Y"/>
    <property type="match status" value="1"/>
</dbReference>
<dbReference type="PANTHER" id="PTHR43547:SF2">
    <property type="entry name" value="HYBRID SIGNAL TRANSDUCTION HISTIDINE KINASE C"/>
    <property type="match status" value="1"/>
</dbReference>
<dbReference type="CDD" id="cd00075">
    <property type="entry name" value="HATPase"/>
    <property type="match status" value="1"/>
</dbReference>
<dbReference type="Gene3D" id="2.130.10.10">
    <property type="entry name" value="YVTN repeat-like/Quinoprotein amine dehydrogenase"/>
    <property type="match status" value="3"/>
</dbReference>
<proteinExistence type="predicted"/>
<name>A0A1X7L5J3_9BACT</name>
<dbReference type="STRING" id="1028.SAMN05661096_03511"/>
<dbReference type="AlphaFoldDB" id="A0A1X7L5J3"/>
<dbReference type="InterPro" id="IPR003661">
    <property type="entry name" value="HisK_dim/P_dom"/>
</dbReference>
<dbReference type="InterPro" id="IPR015943">
    <property type="entry name" value="WD40/YVTN_repeat-like_dom_sf"/>
</dbReference>
<dbReference type="PROSITE" id="PS50109">
    <property type="entry name" value="HIS_KIN"/>
    <property type="match status" value="1"/>
</dbReference>
<feature type="coiled-coil region" evidence="4">
    <location>
        <begin position="806"/>
        <end position="872"/>
    </location>
</feature>
<sequence>MKVSWSHIHNFQTKKLSLSFLVASLLILKISIANSQSYFAPMLQNYSAKEYKAGISNWDIIQTSNGLFYFANLNGVLRYDGKEWDFIEIAGGKFVRTIHKDSNDRIFVGSNDEFGYIDTSDRNKIFYQSLSKNFKLERFGLVLQILHNKNDIFFITRNYLIRYSKNDFKYWPLNRGFGGFIHEEKLYVKQVNQALLKLDDDQLNPISGSNKSIPSSIRNNIIDGLNKNEKYIIGSSRNKGFIFRNDSIIETSRQYSFGKSILSLSRSNSIWASTANQGVFSFNIEDTILNNLNIHNGLPSNINLNIYSDFQNGTWSVHQEGITRIQASNMLMFWGENSNLKTSVNEVFNINNRIYILSFAGLYTFNNKKKLRFVENTKDRLFNIFNTKDYIFAIGDNGLYKIKNEDVIKTISIKGGTNAFPTGDNNYNITTFRNGIIQYSPISDQTEEYIGEISGFCNSILSQQSQHWLSYKSQGVYLINDNKGSPIWQFFNQRHGLPDVNAINILKSTDGEILFSTSKGFYALNKSPKADSSDLFIPSSKITHEKLNITNIDQDRNGNFWLTVIEESQKQIVLKLERTKDGSYRKVTRPLKAIPNQNFSSIYVDEAEDSVIWIAGNEGLYRYDEKVKVDLEIPFNTFIKKVSLNDSILSFGSYKEYRTTDSIPTLVIKQPKESIPQLEFKDNNIKFEYSALFYEQPERNQYSYYLQGFDKKWSDWSLMNNKEYTNLPAGKYTFTVKGRNLYETEGEIASYQFVILPPWYQTTWAYFLFSIIVVSIIWLLMLGYTYRIRQHRKRLKLIVADRTFEVIQQKKVIEKQLLKMQNLNEEISQQRDDILEKNHELESSQEEVIAINNKLQELNQALETRVEKRTAKIKDTIKKLQQTNKDLDTFTYKTSHDLKGPISRIKGILALARFENPEAKSDKYLDLIEKTTKEMDILLDKLTQVHNIYNSQVEYNTIDIPTIFKQVMEKISPLVEQSNFKFQFDLKNENELKTDEKMLELILLNLLENALIYSDDHKPQQEIKLSTIRKDKSFVLFVEDNGVGIPEKQMPKIFEMFYRGSEKSIGNGLGLYLVKVAVEKIGGKLKCESEEHKFTRFTIEFPLKKK</sequence>
<keyword evidence="5" id="KW-1133">Transmembrane helix</keyword>
<evidence type="ECO:0000313" key="7">
    <source>
        <dbReference type="EMBL" id="SMG48734.1"/>
    </source>
</evidence>
<dbReference type="Pfam" id="PF02518">
    <property type="entry name" value="HATPase_c"/>
    <property type="match status" value="1"/>
</dbReference>
<dbReference type="InterPro" id="IPR036097">
    <property type="entry name" value="HisK_dim/P_sf"/>
</dbReference>
<gene>
    <name evidence="7" type="ORF">SAMN05661096_03511</name>
</gene>
<dbReference type="InterPro" id="IPR004358">
    <property type="entry name" value="Sig_transdc_His_kin-like_C"/>
</dbReference>
<dbReference type="InterPro" id="IPR036890">
    <property type="entry name" value="HATPase_C_sf"/>
</dbReference>
<evidence type="ECO:0000256" key="1">
    <source>
        <dbReference type="ARBA" id="ARBA00000085"/>
    </source>
</evidence>
<organism evidence="7 8">
    <name type="scientific">Marivirga sericea</name>
    <dbReference type="NCBI Taxonomy" id="1028"/>
    <lineage>
        <taxon>Bacteria</taxon>
        <taxon>Pseudomonadati</taxon>
        <taxon>Bacteroidota</taxon>
        <taxon>Cytophagia</taxon>
        <taxon>Cytophagales</taxon>
        <taxon>Marivirgaceae</taxon>
        <taxon>Marivirga</taxon>
    </lineage>
</organism>
<dbReference type="PRINTS" id="PR00344">
    <property type="entry name" value="BCTRLSENSOR"/>
</dbReference>
<keyword evidence="5" id="KW-0812">Transmembrane</keyword>
<dbReference type="Gene3D" id="1.10.287.130">
    <property type="match status" value="1"/>
</dbReference>
<reference evidence="8" key="1">
    <citation type="submission" date="2017-04" db="EMBL/GenBank/DDBJ databases">
        <authorList>
            <person name="Varghese N."/>
            <person name="Submissions S."/>
        </authorList>
    </citation>
    <scope>NUCLEOTIDE SEQUENCE [LARGE SCALE GENOMIC DNA]</scope>
    <source>
        <strain evidence="8">DSM 4125</strain>
    </source>
</reference>
<protein>
    <recommendedName>
        <fullName evidence="2">histidine kinase</fullName>
        <ecNumber evidence="2">2.7.13.3</ecNumber>
    </recommendedName>
</protein>
<feature type="domain" description="Histidine kinase" evidence="6">
    <location>
        <begin position="893"/>
        <end position="1105"/>
    </location>
</feature>
<keyword evidence="7" id="KW-0418">Kinase</keyword>
<dbReference type="Proteomes" id="UP000193804">
    <property type="component" value="Unassembled WGS sequence"/>
</dbReference>
<keyword evidence="5" id="KW-0472">Membrane</keyword>
<evidence type="ECO:0000256" key="5">
    <source>
        <dbReference type="SAM" id="Phobius"/>
    </source>
</evidence>
<dbReference type="PANTHER" id="PTHR43547">
    <property type="entry name" value="TWO-COMPONENT HISTIDINE KINASE"/>
    <property type="match status" value="1"/>
</dbReference>
<dbReference type="EC" id="2.7.13.3" evidence="2"/>
<keyword evidence="3" id="KW-0597">Phosphoprotein</keyword>
<dbReference type="InterPro" id="IPR011123">
    <property type="entry name" value="Y_Y_Y"/>
</dbReference>
<dbReference type="SUPFAM" id="SSF47384">
    <property type="entry name" value="Homodimeric domain of signal transducing histidine kinase"/>
    <property type="match status" value="1"/>
</dbReference>
<dbReference type="InterPro" id="IPR013783">
    <property type="entry name" value="Ig-like_fold"/>
</dbReference>
<keyword evidence="7" id="KW-0808">Transferase</keyword>